<feature type="compositionally biased region" description="Basic and acidic residues" evidence="1">
    <location>
        <begin position="503"/>
        <end position="512"/>
    </location>
</feature>
<accession>A0A2M9G4B6</accession>
<dbReference type="InterPro" id="IPR025841">
    <property type="entry name" value="CP_ATPgrasp_2"/>
</dbReference>
<evidence type="ECO:0000313" key="5">
    <source>
        <dbReference type="Proteomes" id="UP000229498"/>
    </source>
</evidence>
<dbReference type="InterPro" id="IPR007296">
    <property type="entry name" value="DUF403"/>
</dbReference>
<dbReference type="Gene3D" id="3.30.1490.270">
    <property type="match status" value="1"/>
</dbReference>
<dbReference type="AlphaFoldDB" id="A0A2M9G4B6"/>
<proteinExistence type="predicted"/>
<feature type="domain" description="DUF403" evidence="2">
    <location>
        <begin position="517"/>
        <end position="830"/>
    </location>
</feature>
<keyword evidence="5" id="KW-1185">Reference proteome</keyword>
<feature type="region of interest" description="Disordered" evidence="1">
    <location>
        <begin position="494"/>
        <end position="517"/>
    </location>
</feature>
<feature type="region of interest" description="Disordered" evidence="1">
    <location>
        <begin position="1"/>
        <end position="35"/>
    </location>
</feature>
<feature type="domain" description="Circularly permuted ATP-grasp type 2" evidence="3">
    <location>
        <begin position="94"/>
        <end position="469"/>
    </location>
</feature>
<dbReference type="Proteomes" id="UP000229498">
    <property type="component" value="Unassembled WGS sequence"/>
</dbReference>
<evidence type="ECO:0000256" key="1">
    <source>
        <dbReference type="SAM" id="MobiDB-lite"/>
    </source>
</evidence>
<dbReference type="SUPFAM" id="SSF56059">
    <property type="entry name" value="Glutathione synthetase ATP-binding domain-like"/>
    <property type="match status" value="1"/>
</dbReference>
<comment type="caution">
    <text evidence="4">The sequence shown here is derived from an EMBL/GenBank/DDBJ whole genome shotgun (WGS) entry which is preliminary data.</text>
</comment>
<dbReference type="Pfam" id="PF04168">
    <property type="entry name" value="Alpha-E"/>
    <property type="match status" value="1"/>
</dbReference>
<dbReference type="EMBL" id="PHIG01000025">
    <property type="protein sequence ID" value="PJK30516.1"/>
    <property type="molecule type" value="Genomic_DNA"/>
</dbReference>
<dbReference type="Gene3D" id="3.40.50.11290">
    <property type="match status" value="1"/>
</dbReference>
<name>A0A2M9G4B6_9PROT</name>
<evidence type="ECO:0000313" key="4">
    <source>
        <dbReference type="EMBL" id="PJK30516.1"/>
    </source>
</evidence>
<evidence type="ECO:0000259" key="3">
    <source>
        <dbReference type="Pfam" id="PF14403"/>
    </source>
</evidence>
<dbReference type="Pfam" id="PF14403">
    <property type="entry name" value="CP_ATPgrasp_2"/>
    <property type="match status" value="1"/>
</dbReference>
<organism evidence="4 5">
    <name type="scientific">Minwuia thermotolerans</name>
    <dbReference type="NCBI Taxonomy" id="2056226"/>
    <lineage>
        <taxon>Bacteria</taxon>
        <taxon>Pseudomonadati</taxon>
        <taxon>Pseudomonadota</taxon>
        <taxon>Alphaproteobacteria</taxon>
        <taxon>Minwuiales</taxon>
        <taxon>Minwuiaceae</taxon>
        <taxon>Minwuia</taxon>
    </lineage>
</organism>
<evidence type="ECO:0000259" key="2">
    <source>
        <dbReference type="Pfam" id="PF04168"/>
    </source>
</evidence>
<sequence length="852" mass="93882">MGDGERAAPRNPWSSDFRLGYGPEPGVHDEMTESHGGLRPAWGEIADFMAELSEEDWRRRWDRGLRTLREHGVTYNVYHGRQSEADRWRLDPVPMVLRADEWGMLSAALAQRAKLLDLILRDLLGSQTLLASGLIPPPLVFGHPGFFRPTVDAAGGDRQRLFLYGADLARTPDGQWRIMMDRTEAPSGFGYALENRAILGRVFPELMRRANVRPVSAFFAAMREGLGAAAPGKDDPRIVVLTPGPRNEAHFEHAYLARRLGCPLVEADDLTVRGGEVFLKTLQGLRLVDVILRRTDTAFCDPLELRGDSALGVAGLTHAAREGAVAVVNALGSGVVESPGLMPFMPGLCRSLLDEELRLPSVATWWCGQTQERAHVRESLDSLVVKPAFPSDPGEPVFGARADAARLAALETAIGERPERFIGQEYVRLSTAPTWSDHGLEPRAIMLRMLLCWTPEGWTVMPGGMVRVAPDRHDPVVSMQRGGGAKDVWVLGQVGPEGGESEPAERPPEIRRGRGNLPSRTADGMYWFGRYLERATAIARRFRGAVNSVDERLLPLATGEEAEVVRGLLGSGVFSAPEAEKATPARLLDHASGLLFDPDHQGGLLHALTRLRDSAETVRHVMSNDTWLAVTRVHEALGAARRAPRRPTLLGERMDDVVYALQAANGSTNETMDRGHAWRFYDLGRRLETGLQMLELFSATVLQPSGGSRLMLETLLEVCDCVTTYRGRYRDRPEFTTVLDLLISDLDNPRSLGHQLRRITGHVEALAELRGPLVGDDERLAVSAFAAVRTADAAQLALLEDGERPLLGRFVEFLQSHLWEMNDAVVVRYFSHVEGRGRQLSIGLAAGIEDVL</sequence>
<dbReference type="InterPro" id="IPR051680">
    <property type="entry name" value="ATP-dep_Glu-Cys_Ligase-2"/>
</dbReference>
<reference evidence="4 5" key="1">
    <citation type="submission" date="2017-11" db="EMBL/GenBank/DDBJ databases">
        <title>Draft genome sequence of Rhizobiales bacterium SY3-13.</title>
        <authorList>
            <person name="Sun C."/>
        </authorList>
    </citation>
    <scope>NUCLEOTIDE SEQUENCE [LARGE SCALE GENOMIC DNA]</scope>
    <source>
        <strain evidence="4 5">SY3-13</strain>
    </source>
</reference>
<gene>
    <name evidence="4" type="ORF">CVT23_06110</name>
</gene>
<dbReference type="PANTHER" id="PTHR34595">
    <property type="entry name" value="BLR5612 PROTEIN"/>
    <property type="match status" value="1"/>
</dbReference>
<dbReference type="PANTHER" id="PTHR34595:SF2">
    <property type="entry name" value="BLR2978 PROTEIN"/>
    <property type="match status" value="1"/>
</dbReference>
<protein>
    <submittedName>
        <fullName evidence="4">Uncharacterized protein</fullName>
    </submittedName>
</protein>